<dbReference type="FunFam" id="3.30.565.10:FF:000010">
    <property type="entry name" value="Sensor histidine kinase RcsC"/>
    <property type="match status" value="1"/>
</dbReference>
<dbReference type="SUPFAM" id="SSF47384">
    <property type="entry name" value="Homodimeric domain of signal transducing histidine kinase"/>
    <property type="match status" value="1"/>
</dbReference>
<organism evidence="11 13">
    <name type="scientific">Flavobacterium glycines</name>
    <dbReference type="NCBI Taxonomy" id="551990"/>
    <lineage>
        <taxon>Bacteria</taxon>
        <taxon>Pseudomonadati</taxon>
        <taxon>Bacteroidota</taxon>
        <taxon>Flavobacteriia</taxon>
        <taxon>Flavobacteriales</taxon>
        <taxon>Flavobacteriaceae</taxon>
        <taxon>Flavobacterium</taxon>
    </lineage>
</organism>
<dbReference type="SMART" id="SM00387">
    <property type="entry name" value="HATPase_c"/>
    <property type="match status" value="1"/>
</dbReference>
<evidence type="ECO:0000259" key="8">
    <source>
        <dbReference type="PROSITE" id="PS50110"/>
    </source>
</evidence>
<evidence type="ECO:0000256" key="6">
    <source>
        <dbReference type="SAM" id="Phobius"/>
    </source>
</evidence>
<dbReference type="Pfam" id="PF08448">
    <property type="entry name" value="PAS_4"/>
    <property type="match status" value="1"/>
</dbReference>
<evidence type="ECO:0000313" key="11">
    <source>
        <dbReference type="EMBL" id="OCB72922.1"/>
    </source>
</evidence>
<keyword evidence="14" id="KW-1185">Reference proteome</keyword>
<feature type="transmembrane region" description="Helical" evidence="6">
    <location>
        <begin position="78"/>
        <end position="99"/>
    </location>
</feature>
<evidence type="ECO:0000313" key="13">
    <source>
        <dbReference type="Proteomes" id="UP000093226"/>
    </source>
</evidence>
<dbReference type="SMART" id="SM00388">
    <property type="entry name" value="HisKA"/>
    <property type="match status" value="1"/>
</dbReference>
<evidence type="ECO:0000259" key="7">
    <source>
        <dbReference type="PROSITE" id="PS50109"/>
    </source>
</evidence>
<dbReference type="RefSeq" id="WP_066325839.1">
    <property type="nucleotide sequence ID" value="NZ_BJVF01000009.1"/>
</dbReference>
<dbReference type="Pfam" id="PF00072">
    <property type="entry name" value="Response_reg"/>
    <property type="match status" value="1"/>
</dbReference>
<dbReference type="PANTHER" id="PTHR45339">
    <property type="entry name" value="HYBRID SIGNAL TRANSDUCTION HISTIDINE KINASE J"/>
    <property type="match status" value="1"/>
</dbReference>
<dbReference type="Gene3D" id="1.10.287.130">
    <property type="match status" value="1"/>
</dbReference>
<dbReference type="STRING" id="551990.SAMN05192550_3068"/>
<reference evidence="10 15" key="4">
    <citation type="submission" date="2019-07" db="EMBL/GenBank/DDBJ databases">
        <title>Whole genome shotgun sequence of Flavobacterium glycines NBRC 105008.</title>
        <authorList>
            <person name="Hosoyama A."/>
            <person name="Uohara A."/>
            <person name="Ohji S."/>
            <person name="Ichikawa N."/>
        </authorList>
    </citation>
    <scope>NUCLEOTIDE SEQUENCE [LARGE SCALE GENOMIC DNA]</scope>
    <source>
        <strain evidence="10 15">NBRC 105008</strain>
    </source>
</reference>
<dbReference type="CDD" id="cd00082">
    <property type="entry name" value="HisKA"/>
    <property type="match status" value="1"/>
</dbReference>
<dbReference type="AlphaFoldDB" id="A0A1B9DTA5"/>
<evidence type="ECO:0000313" key="12">
    <source>
        <dbReference type="EMBL" id="SDJ95646.1"/>
    </source>
</evidence>
<evidence type="ECO:0000256" key="1">
    <source>
        <dbReference type="ARBA" id="ARBA00000085"/>
    </source>
</evidence>
<keyword evidence="4" id="KW-0902">Two-component regulatory system</keyword>
<dbReference type="PANTHER" id="PTHR45339:SF1">
    <property type="entry name" value="HYBRID SIGNAL TRANSDUCTION HISTIDINE KINASE J"/>
    <property type="match status" value="1"/>
</dbReference>
<dbReference type="CDD" id="cd16922">
    <property type="entry name" value="HATPase_EvgS-ArcB-TorS-like"/>
    <property type="match status" value="1"/>
</dbReference>
<keyword evidence="6" id="KW-0812">Transmembrane</keyword>
<evidence type="ECO:0000256" key="4">
    <source>
        <dbReference type="ARBA" id="ARBA00023012"/>
    </source>
</evidence>
<dbReference type="InterPro" id="IPR036097">
    <property type="entry name" value="HisK_dim/P_sf"/>
</dbReference>
<comment type="caution">
    <text evidence="11">The sequence shown here is derived from an EMBL/GenBank/DDBJ whole genome shotgun (WGS) entry which is preliminary data.</text>
</comment>
<feature type="transmembrane region" description="Helical" evidence="6">
    <location>
        <begin position="12"/>
        <end position="40"/>
    </location>
</feature>
<evidence type="ECO:0000256" key="2">
    <source>
        <dbReference type="ARBA" id="ARBA00012438"/>
    </source>
</evidence>
<dbReference type="InterPro" id="IPR035965">
    <property type="entry name" value="PAS-like_dom_sf"/>
</dbReference>
<dbReference type="EC" id="2.7.13.3" evidence="2"/>
<gene>
    <name evidence="11" type="ORF">FBGL_04705</name>
    <name evidence="10" type="ORF">FGL01_29160</name>
    <name evidence="12" type="ORF">SAMN05192550_3068</name>
</gene>
<dbReference type="InterPro" id="IPR011006">
    <property type="entry name" value="CheY-like_superfamily"/>
</dbReference>
<feature type="modified residue" description="4-aspartylphosphate" evidence="5">
    <location>
        <position position="562"/>
    </location>
</feature>
<dbReference type="InterPro" id="IPR003594">
    <property type="entry name" value="HATPase_dom"/>
</dbReference>
<dbReference type="EMBL" id="FNEO01000009">
    <property type="protein sequence ID" value="SDJ95646.1"/>
    <property type="molecule type" value="Genomic_DNA"/>
</dbReference>
<dbReference type="InterPro" id="IPR005467">
    <property type="entry name" value="His_kinase_dom"/>
</dbReference>
<dbReference type="InterPro" id="IPR000014">
    <property type="entry name" value="PAS"/>
</dbReference>
<dbReference type="SUPFAM" id="SSF55785">
    <property type="entry name" value="PYP-like sensor domain (PAS domain)"/>
    <property type="match status" value="1"/>
</dbReference>
<evidence type="ECO:0000256" key="3">
    <source>
        <dbReference type="ARBA" id="ARBA00022553"/>
    </source>
</evidence>
<dbReference type="SMART" id="SM00448">
    <property type="entry name" value="REC"/>
    <property type="match status" value="1"/>
</dbReference>
<dbReference type="SUPFAM" id="SSF55874">
    <property type="entry name" value="ATPase domain of HSP90 chaperone/DNA topoisomerase II/histidine kinase"/>
    <property type="match status" value="1"/>
</dbReference>
<proteinExistence type="predicted"/>
<dbReference type="CDD" id="cd00130">
    <property type="entry name" value="PAS"/>
    <property type="match status" value="1"/>
</dbReference>
<dbReference type="PROSITE" id="PS50110">
    <property type="entry name" value="RESPONSE_REGULATORY"/>
    <property type="match status" value="1"/>
</dbReference>
<dbReference type="OrthoDB" id="9811889at2"/>
<dbReference type="Gene3D" id="3.40.50.2300">
    <property type="match status" value="1"/>
</dbReference>
<dbReference type="InterPro" id="IPR013656">
    <property type="entry name" value="PAS_4"/>
</dbReference>
<keyword evidence="3 5" id="KW-0597">Phosphoprotein</keyword>
<dbReference type="Pfam" id="PF00512">
    <property type="entry name" value="HisKA"/>
    <property type="match status" value="1"/>
</dbReference>
<evidence type="ECO:0000313" key="10">
    <source>
        <dbReference type="EMBL" id="GEL12177.1"/>
    </source>
</evidence>
<name>A0A1B9DTA5_9FLAO</name>
<dbReference type="Proteomes" id="UP000093226">
    <property type="component" value="Unassembled WGS sequence"/>
</dbReference>
<evidence type="ECO:0000256" key="5">
    <source>
        <dbReference type="PROSITE-ProRule" id="PRU00169"/>
    </source>
</evidence>
<dbReference type="SUPFAM" id="SSF52172">
    <property type="entry name" value="CheY-like"/>
    <property type="match status" value="1"/>
</dbReference>
<dbReference type="PRINTS" id="PR00344">
    <property type="entry name" value="BCTRLSENSOR"/>
</dbReference>
<evidence type="ECO:0000313" key="15">
    <source>
        <dbReference type="Proteomes" id="UP000321579"/>
    </source>
</evidence>
<dbReference type="PROSITE" id="PS50113">
    <property type="entry name" value="PAC"/>
    <property type="match status" value="1"/>
</dbReference>
<comment type="catalytic activity">
    <reaction evidence="1">
        <text>ATP + protein L-histidine = ADP + protein N-phospho-L-histidine.</text>
        <dbReference type="EC" id="2.7.13.3"/>
    </reaction>
</comment>
<dbReference type="Proteomes" id="UP000321579">
    <property type="component" value="Unassembled WGS sequence"/>
</dbReference>
<feature type="domain" description="PAC" evidence="9">
    <location>
        <begin position="195"/>
        <end position="247"/>
    </location>
</feature>
<dbReference type="InterPro" id="IPR036890">
    <property type="entry name" value="HATPase_C_sf"/>
</dbReference>
<dbReference type="Pfam" id="PF02518">
    <property type="entry name" value="HATPase_c"/>
    <property type="match status" value="1"/>
</dbReference>
<dbReference type="GO" id="GO:0000155">
    <property type="term" value="F:phosphorelay sensor kinase activity"/>
    <property type="evidence" value="ECO:0007669"/>
    <property type="project" value="InterPro"/>
</dbReference>
<reference evidence="13" key="1">
    <citation type="submission" date="2016-03" db="EMBL/GenBank/DDBJ databases">
        <title>Draft genome sequence of Paenibacillus glacialis DSM 22343.</title>
        <authorList>
            <person name="Shin S.-K."/>
            <person name="Yi H."/>
        </authorList>
    </citation>
    <scope>NUCLEOTIDE SEQUENCE [LARGE SCALE GENOMIC DNA]</scope>
    <source>
        <strain evidence="13">NBRC 105008</strain>
    </source>
</reference>
<dbReference type="Gene3D" id="3.30.565.10">
    <property type="entry name" value="Histidine kinase-like ATPase, C-terminal domain"/>
    <property type="match status" value="1"/>
</dbReference>
<reference evidence="12 14" key="3">
    <citation type="submission" date="2016-10" db="EMBL/GenBank/DDBJ databases">
        <authorList>
            <person name="Varghese N."/>
            <person name="Submissions S."/>
        </authorList>
    </citation>
    <scope>NUCLEOTIDE SEQUENCE [LARGE SCALE GENOMIC DNA]</scope>
    <source>
        <strain evidence="12 14">Gm-149</strain>
    </source>
</reference>
<feature type="domain" description="Histidine kinase" evidence="7">
    <location>
        <begin position="261"/>
        <end position="483"/>
    </location>
</feature>
<sequence length="646" mass="73521">MGINFKINKAQLYGAAGAAIVFCVDLSLPLGVVIGVLYMFNFLLISRETKKTIITFAIVVSFLIFLKLAIFYTPQTNWMVIANRCISIFAVIVNAWLVIQRRNLYEKNKLRKRKAGEKILYEKNQLKTFIEYTPVAIAMLDMDMRYISVSKVWKTTYKLEEQDVIGKSHDELFPEITHGYWKANYKRCLAGEIIKNDEDSFIRPDGNVEWMKWEIRPWYEDKERIGGLVMFTEIITEQKEVKEELIRAEQAAIAKANFLSTMSHEIRTPMNAVLGFTTILLQNARKDQIEHLKMIKYSGDNLLVLINDILDFSKIEAGKIDFEKVDFNIKELIYNIKGALIEKARKKGILLKVSLDDKLPEMVMGDPVRLGQILTNLASNAVKFTETGKVVISATVVSQSYECNSMDIVFEVKDTGIGIAKEKQELIFESFTQASSETSRKYGGTGLGLAISKRLIELQGSSIHLDSKPGKGSRFSFHLNMDFSASYSVIPDYVDVNEPKLLNVQENALKGLRILIVDDNKINVLLVKQFFKLWNIESDKAENGLIALEKVKQTNYDLVLMDLQMPVMDGYEATREIRKLKGKYRELPIIALTASAVGDVKAEVLKSGMNDYISKPFNPETLFNKIDFYTKKSYLFNTNKSLKKTG</sequence>
<feature type="transmembrane region" description="Helical" evidence="6">
    <location>
        <begin position="52"/>
        <end position="72"/>
    </location>
</feature>
<dbReference type="EMBL" id="LVEO01000009">
    <property type="protein sequence ID" value="OCB72922.1"/>
    <property type="molecule type" value="Genomic_DNA"/>
</dbReference>
<keyword evidence="6" id="KW-1133">Transmembrane helix</keyword>
<accession>A0A1B9DTA5</accession>
<protein>
    <recommendedName>
        <fullName evidence="2">histidine kinase</fullName>
        <ecNumber evidence="2">2.7.13.3</ecNumber>
    </recommendedName>
</protein>
<dbReference type="CDD" id="cd17546">
    <property type="entry name" value="REC_hyHK_CKI1_RcsC-like"/>
    <property type="match status" value="1"/>
</dbReference>
<dbReference type="InterPro" id="IPR000700">
    <property type="entry name" value="PAS-assoc_C"/>
</dbReference>
<reference evidence="11" key="2">
    <citation type="submission" date="2016-03" db="EMBL/GenBank/DDBJ databases">
        <authorList>
            <person name="Ploux O."/>
        </authorList>
    </citation>
    <scope>NUCLEOTIDE SEQUENCE</scope>
    <source>
        <strain evidence="11">NBRC 105008</strain>
    </source>
</reference>
<dbReference type="PROSITE" id="PS50109">
    <property type="entry name" value="HIS_KIN"/>
    <property type="match status" value="1"/>
</dbReference>
<dbReference type="NCBIfam" id="TIGR00229">
    <property type="entry name" value="sensory_box"/>
    <property type="match status" value="1"/>
</dbReference>
<dbReference type="EMBL" id="BJVF01000009">
    <property type="protein sequence ID" value="GEL12177.1"/>
    <property type="molecule type" value="Genomic_DNA"/>
</dbReference>
<feature type="domain" description="Response regulatory" evidence="8">
    <location>
        <begin position="513"/>
        <end position="630"/>
    </location>
</feature>
<evidence type="ECO:0000313" key="14">
    <source>
        <dbReference type="Proteomes" id="UP000182367"/>
    </source>
</evidence>
<keyword evidence="6" id="KW-0472">Membrane</keyword>
<evidence type="ECO:0000259" key="9">
    <source>
        <dbReference type="PROSITE" id="PS50113"/>
    </source>
</evidence>
<dbReference type="InterPro" id="IPR004358">
    <property type="entry name" value="Sig_transdc_His_kin-like_C"/>
</dbReference>
<dbReference type="InterPro" id="IPR003661">
    <property type="entry name" value="HisK_dim/P_dom"/>
</dbReference>
<dbReference type="Proteomes" id="UP000182367">
    <property type="component" value="Unassembled WGS sequence"/>
</dbReference>
<dbReference type="InterPro" id="IPR001789">
    <property type="entry name" value="Sig_transdc_resp-reg_receiver"/>
</dbReference>
<dbReference type="Gene3D" id="3.30.450.20">
    <property type="entry name" value="PAS domain"/>
    <property type="match status" value="1"/>
</dbReference>